<evidence type="ECO:0000256" key="14">
    <source>
        <dbReference type="PIRSR" id="PIRSR602717-51"/>
    </source>
</evidence>
<evidence type="ECO:0000256" key="2">
    <source>
        <dbReference type="ARBA" id="ARBA00010107"/>
    </source>
</evidence>
<evidence type="ECO:0000313" key="17">
    <source>
        <dbReference type="Proteomes" id="UP000515153"/>
    </source>
</evidence>
<accession>A0A6P8AWM4</accession>
<feature type="region of interest" description="Disordered" evidence="15">
    <location>
        <begin position="696"/>
        <end position="727"/>
    </location>
</feature>
<dbReference type="InterPro" id="IPR002717">
    <property type="entry name" value="HAT_MYST-type"/>
</dbReference>
<evidence type="ECO:0000256" key="12">
    <source>
        <dbReference type="ARBA" id="ARBA00023315"/>
    </source>
</evidence>
<dbReference type="GO" id="GO:0035267">
    <property type="term" value="C:NuA4 histone acetyltransferase complex"/>
    <property type="evidence" value="ECO:0007669"/>
    <property type="project" value="TreeGrafter"/>
</dbReference>
<keyword evidence="11" id="KW-0539">Nucleus</keyword>
<dbReference type="GO" id="GO:0046972">
    <property type="term" value="F:histone H4K16 acetyltransferase activity"/>
    <property type="evidence" value="ECO:0007669"/>
    <property type="project" value="TreeGrafter"/>
</dbReference>
<dbReference type="PANTHER" id="PTHR10615">
    <property type="entry name" value="HISTONE ACETYLTRANSFERASE"/>
    <property type="match status" value="1"/>
</dbReference>
<dbReference type="GO" id="GO:0005634">
    <property type="term" value="C:nucleus"/>
    <property type="evidence" value="ECO:0007669"/>
    <property type="project" value="UniProtKB-SubCell"/>
</dbReference>
<feature type="compositionally biased region" description="Polar residues" evidence="15">
    <location>
        <begin position="645"/>
        <end position="659"/>
    </location>
</feature>
<dbReference type="GO" id="GO:0008270">
    <property type="term" value="F:zinc ion binding"/>
    <property type="evidence" value="ECO:0007669"/>
    <property type="project" value="UniProtKB-KW"/>
</dbReference>
<comment type="function">
    <text evidence="13">Catalytic component of the NuA4 histone acetyltransferase (HAT) complex which is involved in epigenetic transcriptional activation of selected genes principally by acetylation of nucleosomal histones H4, H3, H2B, H2A and H2A variant H2A.Z. Acetylates histone H4 to form H4K5ac, H4K8ac, H4K12ac and H4K16ac, histone H3 to form H3K14ac, and histone H2A to form H2AK4ac and H2AK7ac. The NuA4 complex is involved in the DNA damage response and is required for chromosome segregation. The NuA4 complex plays a direct role in repair of DNA double-strand breaks (DSBs) through homologous recombination. Recruitment to promoters depends on H3K4me. Also acetylates non-histone proteins. In addition to protein acetyltransferase, can use different acyl-CoA substrates, such as 2-hydroxyisobutanoyl-CoA (2-hydroxyisobutyryl-CoA) or (2E)-butenoyl-CoA (crotonyl-CoA), and is able to mediate protein 2-hydroxyisobutyrylation and crotonylation, respectively.</text>
</comment>
<dbReference type="RefSeq" id="XP_030979295.1">
    <property type="nucleotide sequence ID" value="XM_031128375.1"/>
</dbReference>
<keyword evidence="7" id="KW-0862">Zinc</keyword>
<feature type="region of interest" description="Disordered" evidence="15">
    <location>
        <begin position="624"/>
        <end position="674"/>
    </location>
</feature>
<sequence>MPPLKRKRPHTDAGVGPPLQDTEVPGSVATQQQTRRVTRHTDAAAAASSAPPIVAPPPPPAIVQSPKAKRGRPSRQFQPPQQQFPTEPAAADIRNGTAVVRRQGHGPSPPSCAENIPISGVAAVQLDETRTKRLTRHTNDGSLATVHDKTSRRQSDALAQSPPASVLPPAPRASSHNTSSGLASSTKGQEPSKTGQSTTAMAASTSVPATAATTTPKQPPPSPATFQTQQRLRPGAVPTPEKRGFRTDRNIDKVVLGNACFSTWYPSYHGKEILGDASGTATRVVSAATDATTEVGAGSGKGKNSAGKDGKGGKGKGQQARREPMIDRLYVCPYCFKYSKVLLQWWKHTEFCSRRNDIPGRKVYVHPKGTRTIPVPAPSKSGRKRKSDGADKAAAQTIQDEGEWSIWEVDGEDEVVSITICPTRSSIQLKSSLFLDNKSVFFDVAAFNYYLLVYTPPSGDITGANQEKGGISIPTFNYANNTTANNTTTTTTPRIVGFFSKEKMSWDNNTLACILIFPPWQRKGLGALLMGVSYEIARREGLLGGPEKPISDLGRKGYRRYWGGEIARWLLTTGHDKGSQHGQGTDHENREAEVVVDIEECSRAIWVAVEDVLLTLREMDVAEDAGMGPPRAELSHTADDENTGEDSSGQQHANENNQDVLDGEEHNKYPAKQVRRVRISKARVRQWVAANRIDLTRPCDPEGFIGDERRTSVKPTEEHDDDMSASA</sequence>
<evidence type="ECO:0000256" key="11">
    <source>
        <dbReference type="ARBA" id="ARBA00023242"/>
    </source>
</evidence>
<reference evidence="17 18" key="1">
    <citation type="journal article" date="2019" name="Mol. Biol. Evol.">
        <title>Blast fungal genomes show frequent chromosomal changes, gene gains and losses, and effector gene turnover.</title>
        <authorList>
            <person name="Gomez Luciano L.B."/>
            <person name="Jason Tsai I."/>
            <person name="Chuma I."/>
            <person name="Tosa Y."/>
            <person name="Chen Y.H."/>
            <person name="Li J.Y."/>
            <person name="Li M.Y."/>
            <person name="Jade Lu M.Y."/>
            <person name="Nakayashiki H."/>
            <person name="Li W.H."/>
        </authorList>
    </citation>
    <scope>NUCLEOTIDE SEQUENCE [LARGE SCALE GENOMIC DNA]</scope>
    <source>
        <strain evidence="17 18">NI907</strain>
    </source>
</reference>
<keyword evidence="4" id="KW-0808">Transferase</keyword>
<reference evidence="18" key="3">
    <citation type="submission" date="2025-08" db="UniProtKB">
        <authorList>
            <consortium name="RefSeq"/>
        </authorList>
    </citation>
    <scope>IDENTIFICATION</scope>
    <source>
        <strain evidence="18">NI907</strain>
    </source>
</reference>
<evidence type="ECO:0000256" key="5">
    <source>
        <dbReference type="ARBA" id="ARBA00022723"/>
    </source>
</evidence>
<feature type="compositionally biased region" description="Low complexity" evidence="15">
    <location>
        <begin position="76"/>
        <end position="85"/>
    </location>
</feature>
<comment type="subcellular location">
    <subcellularLocation>
        <location evidence="1">Nucleus</location>
    </subcellularLocation>
</comment>
<dbReference type="AlphaFoldDB" id="A0A6P8AWM4"/>
<evidence type="ECO:0000256" key="1">
    <source>
        <dbReference type="ARBA" id="ARBA00004123"/>
    </source>
</evidence>
<evidence type="ECO:0000256" key="7">
    <source>
        <dbReference type="ARBA" id="ARBA00022833"/>
    </source>
</evidence>
<dbReference type="InterPro" id="IPR036388">
    <property type="entry name" value="WH-like_DNA-bd_sf"/>
</dbReference>
<feature type="region of interest" description="Disordered" evidence="15">
    <location>
        <begin position="1"/>
        <end position="245"/>
    </location>
</feature>
<feature type="compositionally biased region" description="Polar residues" evidence="15">
    <location>
        <begin position="174"/>
        <end position="196"/>
    </location>
</feature>
<feature type="region of interest" description="Disordered" evidence="15">
    <location>
        <begin position="365"/>
        <end position="392"/>
    </location>
</feature>
<protein>
    <recommendedName>
        <fullName evidence="3">histone acetyltransferase</fullName>
        <ecNumber evidence="3">2.3.1.48</ecNumber>
    </recommendedName>
</protein>
<dbReference type="InterPro" id="IPR016181">
    <property type="entry name" value="Acyl_CoA_acyltransferase"/>
</dbReference>
<dbReference type="Proteomes" id="UP000515153">
    <property type="component" value="Chromosome V"/>
</dbReference>
<comment type="similarity">
    <text evidence="2">Belongs to the MYST (SAS/MOZ) family.</text>
</comment>
<dbReference type="PROSITE" id="PS51726">
    <property type="entry name" value="MYST_HAT"/>
    <property type="match status" value="1"/>
</dbReference>
<evidence type="ECO:0000256" key="6">
    <source>
        <dbReference type="ARBA" id="ARBA00022771"/>
    </source>
</evidence>
<dbReference type="InterPro" id="IPR050603">
    <property type="entry name" value="MYST_HAT"/>
</dbReference>
<keyword evidence="8" id="KW-0007">Acetylation</keyword>
<proteinExistence type="inferred from homology"/>
<feature type="compositionally biased region" description="Basic and acidic residues" evidence="15">
    <location>
        <begin position="146"/>
        <end position="155"/>
    </location>
</feature>
<evidence type="ECO:0000256" key="15">
    <source>
        <dbReference type="SAM" id="MobiDB-lite"/>
    </source>
</evidence>
<feature type="compositionally biased region" description="Low complexity" evidence="15">
    <location>
        <begin position="43"/>
        <end position="52"/>
    </location>
</feature>
<name>A0A6P8AWM4_PYRGI</name>
<feature type="region of interest" description="Disordered" evidence="15">
    <location>
        <begin position="294"/>
        <end position="320"/>
    </location>
</feature>
<keyword evidence="5" id="KW-0479">Metal-binding</keyword>
<evidence type="ECO:0000256" key="4">
    <source>
        <dbReference type="ARBA" id="ARBA00022679"/>
    </source>
</evidence>
<dbReference type="GO" id="GO:0006355">
    <property type="term" value="P:regulation of DNA-templated transcription"/>
    <property type="evidence" value="ECO:0007669"/>
    <property type="project" value="InterPro"/>
</dbReference>
<dbReference type="EC" id="2.3.1.48" evidence="3"/>
<dbReference type="Gene3D" id="3.30.60.60">
    <property type="entry name" value="N-acetyl transferase-like"/>
    <property type="match status" value="1"/>
</dbReference>
<dbReference type="Pfam" id="PF01853">
    <property type="entry name" value="MOZ_SAS"/>
    <property type="match status" value="2"/>
</dbReference>
<evidence type="ECO:0000256" key="10">
    <source>
        <dbReference type="ARBA" id="ARBA00023163"/>
    </source>
</evidence>
<dbReference type="Gene3D" id="1.10.10.10">
    <property type="entry name" value="Winged helix-like DNA-binding domain superfamily/Winged helix DNA-binding domain"/>
    <property type="match status" value="1"/>
</dbReference>
<keyword evidence="6" id="KW-0863">Zinc-finger</keyword>
<dbReference type="PANTHER" id="PTHR10615:SF219">
    <property type="entry name" value="HISTONE ACETYLTRANSFERASE KAT5"/>
    <property type="match status" value="1"/>
</dbReference>
<dbReference type="Gene3D" id="3.40.630.30">
    <property type="match status" value="1"/>
</dbReference>
<reference evidence="18" key="2">
    <citation type="submission" date="2019-10" db="EMBL/GenBank/DDBJ databases">
        <authorList>
            <consortium name="NCBI Genome Project"/>
        </authorList>
    </citation>
    <scope>NUCLEOTIDE SEQUENCE</scope>
    <source>
        <strain evidence="18">NI907</strain>
    </source>
</reference>
<keyword evidence="17" id="KW-1185">Reference proteome</keyword>
<evidence type="ECO:0000259" key="16">
    <source>
        <dbReference type="PROSITE" id="PS51726"/>
    </source>
</evidence>
<feature type="compositionally biased region" description="Basic and acidic residues" evidence="15">
    <location>
        <begin position="696"/>
        <end position="717"/>
    </location>
</feature>
<feature type="active site" description="Proton donor/acceptor" evidence="14">
    <location>
        <position position="547"/>
    </location>
</feature>
<keyword evidence="12" id="KW-0012">Acyltransferase</keyword>
<evidence type="ECO:0000256" key="8">
    <source>
        <dbReference type="ARBA" id="ARBA00022990"/>
    </source>
</evidence>
<feature type="domain" description="MYST-type HAT" evidence="16">
    <location>
        <begin position="246"/>
        <end position="689"/>
    </location>
</feature>
<keyword evidence="10" id="KW-0804">Transcription</keyword>
<gene>
    <name evidence="18" type="ORF">PgNI_08378</name>
</gene>
<evidence type="ECO:0000256" key="3">
    <source>
        <dbReference type="ARBA" id="ARBA00013184"/>
    </source>
</evidence>
<dbReference type="KEGG" id="pgri:PgNI_08378"/>
<feature type="compositionally biased region" description="Acidic residues" evidence="15">
    <location>
        <begin position="718"/>
        <end position="727"/>
    </location>
</feature>
<evidence type="ECO:0000256" key="9">
    <source>
        <dbReference type="ARBA" id="ARBA00023015"/>
    </source>
</evidence>
<evidence type="ECO:0000313" key="18">
    <source>
        <dbReference type="RefSeq" id="XP_030979295.1"/>
    </source>
</evidence>
<evidence type="ECO:0000256" key="13">
    <source>
        <dbReference type="ARBA" id="ARBA00045805"/>
    </source>
</evidence>
<dbReference type="SUPFAM" id="SSF55729">
    <property type="entry name" value="Acyl-CoA N-acyltransferases (Nat)"/>
    <property type="match status" value="1"/>
</dbReference>
<feature type="compositionally biased region" description="Low complexity" evidence="15">
    <location>
        <begin position="197"/>
        <end position="216"/>
    </location>
</feature>
<organism evidence="17 18">
    <name type="scientific">Pyricularia grisea</name>
    <name type="common">Crabgrass-specific blast fungus</name>
    <name type="synonym">Magnaporthe grisea</name>
    <dbReference type="NCBI Taxonomy" id="148305"/>
    <lineage>
        <taxon>Eukaryota</taxon>
        <taxon>Fungi</taxon>
        <taxon>Dikarya</taxon>
        <taxon>Ascomycota</taxon>
        <taxon>Pezizomycotina</taxon>
        <taxon>Sordariomycetes</taxon>
        <taxon>Sordariomycetidae</taxon>
        <taxon>Magnaporthales</taxon>
        <taxon>Pyriculariaceae</taxon>
        <taxon>Pyricularia</taxon>
    </lineage>
</organism>
<dbReference type="GeneID" id="41963283"/>
<keyword evidence="9" id="KW-0805">Transcription regulation</keyword>